<comment type="function">
    <text evidence="1">Catalyzes the epimerization of the S- and R-forms of NAD(P)HX, a damaged form of NAD(P)H that is a result of enzymatic or heat-dependent hydration. This is a prerequisite for the S-specific NAD(P)H-hydrate dehydratase to allow the repair of both epimers of NAD(P)HX.</text>
</comment>
<dbReference type="EMBL" id="PVTL01000004">
    <property type="protein sequence ID" value="PRY68489.1"/>
    <property type="molecule type" value="Genomic_DNA"/>
</dbReference>
<dbReference type="EC" id="5.1.99.6" evidence="1"/>
<evidence type="ECO:0000256" key="1">
    <source>
        <dbReference type="HAMAP-Rule" id="MF_01966"/>
    </source>
</evidence>
<feature type="binding site" evidence="1">
    <location>
        <begin position="59"/>
        <end position="63"/>
    </location>
    <ligand>
        <name>(6S)-NADPHX</name>
        <dbReference type="ChEBI" id="CHEBI:64076"/>
    </ligand>
</feature>
<keyword evidence="1" id="KW-0520">NAD</keyword>
<dbReference type="OrthoDB" id="9806925at2"/>
<dbReference type="AlphaFoldDB" id="A0A2T0VE82"/>
<sequence length="230" mass="23100">MISGYSVDQIRAAEAPHRAAGEPLMARAAAALASEVRSLLPPATDPHPGSVLVLVGSGDNGGDALLAAAELAGAGIAVDLLPTADRMHDVGRVAALEAGVRFPDFGPADDAELVELARSHSIVVDGILGTGTSANPALRGRAREVVALLRSVVEAPDGPTVVAVDIPSGVGPDDGAVPDPVVLPADVTVTFGGAKAGLLREPARSYAGRLVVVDIGITAELSAMTPVIRL</sequence>
<feature type="binding site" evidence="1">
    <location>
        <position position="125"/>
    </location>
    <ligand>
        <name>K(+)</name>
        <dbReference type="ChEBI" id="CHEBI:29103"/>
    </ligand>
</feature>
<comment type="caution">
    <text evidence="1">Lacks conserved residue(s) required for the propagation of feature annotation.</text>
</comment>
<evidence type="ECO:0000313" key="4">
    <source>
        <dbReference type="Proteomes" id="UP000237983"/>
    </source>
</evidence>
<dbReference type="GO" id="GO:0000166">
    <property type="term" value="F:nucleotide binding"/>
    <property type="evidence" value="ECO:0007669"/>
    <property type="project" value="UniProtKB-KW"/>
</dbReference>
<keyword evidence="4" id="KW-1185">Reference proteome</keyword>
<dbReference type="RefSeq" id="WP_106211991.1">
    <property type="nucleotide sequence ID" value="NZ_PVTL01000004.1"/>
</dbReference>
<keyword evidence="3" id="KW-0808">Transferase</keyword>
<proteinExistence type="inferred from homology"/>
<keyword evidence="1" id="KW-0413">Isomerase</keyword>
<feature type="binding site" evidence="1">
    <location>
        <position position="60"/>
    </location>
    <ligand>
        <name>K(+)</name>
        <dbReference type="ChEBI" id="CHEBI:29103"/>
    </ligand>
</feature>
<keyword evidence="1" id="KW-0521">NADP</keyword>
<feature type="binding site" evidence="1">
    <location>
        <position position="168"/>
    </location>
    <ligand>
        <name>K(+)</name>
        <dbReference type="ChEBI" id="CHEBI:29103"/>
    </ligand>
</feature>
<feature type="binding site" evidence="1">
    <location>
        <position position="165"/>
    </location>
    <ligand>
        <name>(6S)-NADPHX</name>
        <dbReference type="ChEBI" id="CHEBI:64076"/>
    </ligand>
</feature>
<dbReference type="SUPFAM" id="SSF64153">
    <property type="entry name" value="YjeF N-terminal domain-like"/>
    <property type="match status" value="1"/>
</dbReference>
<keyword evidence="3" id="KW-0418">Kinase</keyword>
<dbReference type="InterPro" id="IPR036652">
    <property type="entry name" value="YjeF_N_dom_sf"/>
</dbReference>
<keyword evidence="1" id="KW-0479">Metal-binding</keyword>
<name>A0A2T0VE82_9MICO</name>
<dbReference type="InterPro" id="IPR004443">
    <property type="entry name" value="YjeF_N_dom"/>
</dbReference>
<protein>
    <recommendedName>
        <fullName evidence="1">NAD(P)H-hydrate epimerase</fullName>
        <ecNumber evidence="1">5.1.99.6</ecNumber>
    </recommendedName>
    <alternativeName>
        <fullName evidence="1">NAD(P)HX epimerase</fullName>
    </alternativeName>
</protein>
<gene>
    <name evidence="1" type="primary">nnrE</name>
    <name evidence="3" type="ORF">B0I08_104191</name>
</gene>
<comment type="catalytic activity">
    <reaction evidence="1">
        <text>(6R)-NADHX = (6S)-NADHX</text>
        <dbReference type="Rhea" id="RHEA:32215"/>
        <dbReference type="ChEBI" id="CHEBI:64074"/>
        <dbReference type="ChEBI" id="CHEBI:64075"/>
        <dbReference type="EC" id="5.1.99.6"/>
    </reaction>
</comment>
<dbReference type="Pfam" id="PF03853">
    <property type="entry name" value="YjeF_N"/>
    <property type="match status" value="1"/>
</dbReference>
<dbReference type="Gene3D" id="3.40.50.10260">
    <property type="entry name" value="YjeF N-terminal domain"/>
    <property type="match status" value="1"/>
</dbReference>
<dbReference type="GO" id="GO:0052856">
    <property type="term" value="F:NAD(P)HX epimerase activity"/>
    <property type="evidence" value="ECO:0007669"/>
    <property type="project" value="UniProtKB-UniRule"/>
</dbReference>
<dbReference type="GO" id="GO:0046872">
    <property type="term" value="F:metal ion binding"/>
    <property type="evidence" value="ECO:0007669"/>
    <property type="project" value="UniProtKB-KW"/>
</dbReference>
<feature type="domain" description="YjeF N-terminal" evidence="2">
    <location>
        <begin position="4"/>
        <end position="223"/>
    </location>
</feature>
<dbReference type="NCBIfam" id="TIGR00197">
    <property type="entry name" value="yjeF_nterm"/>
    <property type="match status" value="1"/>
</dbReference>
<comment type="catalytic activity">
    <reaction evidence="1">
        <text>(6R)-NADPHX = (6S)-NADPHX</text>
        <dbReference type="Rhea" id="RHEA:32227"/>
        <dbReference type="ChEBI" id="CHEBI:64076"/>
        <dbReference type="ChEBI" id="CHEBI:64077"/>
        <dbReference type="EC" id="5.1.99.6"/>
    </reaction>
</comment>
<accession>A0A2T0VE82</accession>
<keyword evidence="1" id="KW-0547">Nucleotide-binding</keyword>
<keyword evidence="1" id="KW-0630">Potassium</keyword>
<comment type="similarity">
    <text evidence="1">Belongs to the NnrE/AIBP family.</text>
</comment>
<dbReference type="Proteomes" id="UP000237983">
    <property type="component" value="Unassembled WGS sequence"/>
</dbReference>
<dbReference type="GO" id="GO:0016301">
    <property type="term" value="F:kinase activity"/>
    <property type="evidence" value="ECO:0007669"/>
    <property type="project" value="UniProtKB-KW"/>
</dbReference>
<reference evidence="3 4" key="1">
    <citation type="submission" date="2018-03" db="EMBL/GenBank/DDBJ databases">
        <title>Genomic Encyclopedia of Type Strains, Phase III (KMG-III): the genomes of soil and plant-associated and newly described type strains.</title>
        <authorList>
            <person name="Whitman W."/>
        </authorList>
    </citation>
    <scope>NUCLEOTIDE SEQUENCE [LARGE SCALE GENOMIC DNA]</scope>
    <source>
        <strain evidence="3 4">CGMCC 1.12484</strain>
    </source>
</reference>
<comment type="cofactor">
    <cofactor evidence="1">
        <name>K(+)</name>
        <dbReference type="ChEBI" id="CHEBI:29103"/>
    </cofactor>
    <text evidence="1">Binds 1 potassium ion per subunit.</text>
</comment>
<evidence type="ECO:0000313" key="3">
    <source>
        <dbReference type="EMBL" id="PRY68489.1"/>
    </source>
</evidence>
<evidence type="ECO:0000259" key="2">
    <source>
        <dbReference type="PROSITE" id="PS51385"/>
    </source>
</evidence>
<dbReference type="PROSITE" id="PS51385">
    <property type="entry name" value="YJEF_N"/>
    <property type="match status" value="1"/>
</dbReference>
<comment type="caution">
    <text evidence="3">The sequence shown here is derived from an EMBL/GenBank/DDBJ whole genome shotgun (WGS) entry which is preliminary data.</text>
</comment>
<organism evidence="3 4">
    <name type="scientific">Glaciihabitans tibetensis</name>
    <dbReference type="NCBI Taxonomy" id="1266600"/>
    <lineage>
        <taxon>Bacteria</taxon>
        <taxon>Bacillati</taxon>
        <taxon>Actinomycetota</taxon>
        <taxon>Actinomycetes</taxon>
        <taxon>Micrococcales</taxon>
        <taxon>Microbacteriaceae</taxon>
        <taxon>Glaciihabitans</taxon>
    </lineage>
</organism>
<dbReference type="HAMAP" id="MF_01966">
    <property type="entry name" value="NADHX_epimerase"/>
    <property type="match status" value="1"/>
</dbReference>